<dbReference type="AlphaFoldDB" id="A0A255ZZU1"/>
<organism evidence="1 2">
    <name type="scientific">Flavobacterium cyanobacteriorum</name>
    <dbReference type="NCBI Taxonomy" id="2022802"/>
    <lineage>
        <taxon>Bacteria</taxon>
        <taxon>Pseudomonadati</taxon>
        <taxon>Bacteroidota</taxon>
        <taxon>Flavobacteriia</taxon>
        <taxon>Flavobacteriales</taxon>
        <taxon>Flavobacteriaceae</taxon>
        <taxon>Flavobacterium</taxon>
    </lineage>
</organism>
<reference evidence="1 2" key="1">
    <citation type="submission" date="2017-07" db="EMBL/GenBank/DDBJ databases">
        <title>Flavobacterium cyanobacteriorum sp. nov., isolated from cyanobacterial aggregates in a eutrophic lake.</title>
        <authorList>
            <person name="Cai H."/>
        </authorList>
    </citation>
    <scope>NUCLEOTIDE SEQUENCE [LARGE SCALE GENOMIC DNA]</scope>
    <source>
        <strain evidence="1 2">TH021</strain>
    </source>
</reference>
<evidence type="ECO:0000313" key="1">
    <source>
        <dbReference type="EMBL" id="OYQ46909.1"/>
    </source>
</evidence>
<keyword evidence="2" id="KW-1185">Reference proteome</keyword>
<name>A0A255ZZU1_9FLAO</name>
<sequence>MTKSSDQGPWGGHREINWKNKSANTFTEKEIIEFADKNDWKLLDTITFSVDTLTKNSFSKLKNDDYSLDILNGSILPKLETTDNRLFIFQTTWLKVEPGNTRETFENGYAILNADGTELKVYHLWGE</sequence>
<dbReference type="EMBL" id="NOXV01000107">
    <property type="protein sequence ID" value="OYQ46909.1"/>
    <property type="molecule type" value="Genomic_DNA"/>
</dbReference>
<proteinExistence type="predicted"/>
<comment type="caution">
    <text evidence="1">The sequence shown here is derived from an EMBL/GenBank/DDBJ whole genome shotgun (WGS) entry which is preliminary data.</text>
</comment>
<accession>A0A255ZZU1</accession>
<dbReference type="Proteomes" id="UP000216605">
    <property type="component" value="Unassembled WGS sequence"/>
</dbReference>
<evidence type="ECO:0000313" key="2">
    <source>
        <dbReference type="Proteomes" id="UP000216605"/>
    </source>
</evidence>
<protein>
    <submittedName>
        <fullName evidence="1">Uncharacterized protein</fullName>
    </submittedName>
</protein>
<gene>
    <name evidence="1" type="ORF">CHU92_01260</name>
</gene>